<keyword evidence="5 8" id="KW-0378">Hydrolase</keyword>
<dbReference type="SUPFAM" id="SSF55811">
    <property type="entry name" value="Nudix"/>
    <property type="match status" value="1"/>
</dbReference>
<protein>
    <submittedName>
        <fullName evidence="10">Nudix hydrolase 18</fullName>
    </submittedName>
</protein>
<dbReference type="Ensembl" id="ENSLLET00000035469.1">
    <property type="protein sequence ID" value="ENSLLEP00000034168.1"/>
    <property type="gene ID" value="ENSLLEG00000021604.1"/>
</dbReference>
<keyword evidence="7" id="KW-0464">Manganese</keyword>
<keyword evidence="4" id="KW-0479">Metal-binding</keyword>
<dbReference type="Gene3D" id="3.90.79.10">
    <property type="entry name" value="Nucleoside Triphosphate Pyrophosphohydrolase"/>
    <property type="match status" value="1"/>
</dbReference>
<dbReference type="PROSITE" id="PS51462">
    <property type="entry name" value="NUDIX"/>
    <property type="match status" value="1"/>
</dbReference>
<dbReference type="PRINTS" id="PR00502">
    <property type="entry name" value="NUDIXFAMILY"/>
</dbReference>
<evidence type="ECO:0000256" key="4">
    <source>
        <dbReference type="ARBA" id="ARBA00022723"/>
    </source>
</evidence>
<keyword evidence="6" id="KW-0460">Magnesium</keyword>
<dbReference type="GeneTree" id="ENSGT00390000002931"/>
<evidence type="ECO:0000313" key="11">
    <source>
        <dbReference type="Proteomes" id="UP000694569"/>
    </source>
</evidence>
<dbReference type="OrthoDB" id="10005910at2759"/>
<dbReference type="PROSITE" id="PS00893">
    <property type="entry name" value="NUDIX_BOX"/>
    <property type="match status" value="1"/>
</dbReference>
<sequence>MIILRPLPTSPPLLTGMSSALEEEIKTLVGGGAIPVSETCDVSSCTPRPLRLRHNACYIVMAVILNEQNEVLIMQEAKPDCWGSWYLPAGRLEKGETLVEGLSREVKEETGLLCQPLTLLTVEERGTAWIRFVFLAQHTGGSLKTTSCADSESLQAMWWDMASSLPLRCKDILPLIRLGQEYRRLPSHPSILPALSASPHLTIRLILACLCSDGKMWVLKSASEPPHLPFLVSGPCRGSILTIIQRILSEPPSYFGILGVQHQGGEGADGVCFNMMGGIHASEPPAITPESLCWVHLEDEELRVELEQILSRHTLLPLYS</sequence>
<feature type="domain" description="Nudix hydrolase" evidence="9">
    <location>
        <begin position="52"/>
        <end position="182"/>
    </location>
</feature>
<gene>
    <name evidence="10" type="primary">NUDT18</name>
</gene>
<evidence type="ECO:0000256" key="2">
    <source>
        <dbReference type="ARBA" id="ARBA00001946"/>
    </source>
</evidence>
<name>A0A8C5QBG2_9ANUR</name>
<dbReference type="Pfam" id="PF00293">
    <property type="entry name" value="NUDIX"/>
    <property type="match status" value="1"/>
</dbReference>
<dbReference type="GO" id="GO:0046872">
    <property type="term" value="F:metal ion binding"/>
    <property type="evidence" value="ECO:0007669"/>
    <property type="project" value="UniProtKB-KW"/>
</dbReference>
<dbReference type="InterPro" id="IPR020084">
    <property type="entry name" value="NUDIX_hydrolase_CS"/>
</dbReference>
<dbReference type="InterPro" id="IPR020476">
    <property type="entry name" value="Nudix_hydrolase"/>
</dbReference>
<evidence type="ECO:0000256" key="7">
    <source>
        <dbReference type="ARBA" id="ARBA00023211"/>
    </source>
</evidence>
<dbReference type="Proteomes" id="UP000694569">
    <property type="component" value="Unplaced"/>
</dbReference>
<comment type="cofactor">
    <cofactor evidence="1">
        <name>Mn(2+)</name>
        <dbReference type="ChEBI" id="CHEBI:29035"/>
    </cofactor>
</comment>
<dbReference type="InterPro" id="IPR015797">
    <property type="entry name" value="NUDIX_hydrolase-like_dom_sf"/>
</dbReference>
<evidence type="ECO:0000313" key="10">
    <source>
        <dbReference type="Ensembl" id="ENSLLEP00000034168.1"/>
    </source>
</evidence>
<dbReference type="GO" id="GO:0044715">
    <property type="term" value="F:8-oxo-dGDP phosphatase activity"/>
    <property type="evidence" value="ECO:0007669"/>
    <property type="project" value="TreeGrafter"/>
</dbReference>
<organism evidence="10 11">
    <name type="scientific">Leptobrachium leishanense</name>
    <name type="common">Leishan spiny toad</name>
    <dbReference type="NCBI Taxonomy" id="445787"/>
    <lineage>
        <taxon>Eukaryota</taxon>
        <taxon>Metazoa</taxon>
        <taxon>Chordata</taxon>
        <taxon>Craniata</taxon>
        <taxon>Vertebrata</taxon>
        <taxon>Euteleostomi</taxon>
        <taxon>Amphibia</taxon>
        <taxon>Batrachia</taxon>
        <taxon>Anura</taxon>
        <taxon>Pelobatoidea</taxon>
        <taxon>Megophryidae</taxon>
        <taxon>Leptobrachium</taxon>
    </lineage>
</organism>
<dbReference type="CDD" id="cd04671">
    <property type="entry name" value="NUDIX_8DGDPP_Nudt18"/>
    <property type="match status" value="1"/>
</dbReference>
<evidence type="ECO:0000256" key="6">
    <source>
        <dbReference type="ARBA" id="ARBA00022842"/>
    </source>
</evidence>
<comment type="cofactor">
    <cofactor evidence="2">
        <name>Mg(2+)</name>
        <dbReference type="ChEBI" id="CHEBI:18420"/>
    </cofactor>
</comment>
<dbReference type="InterPro" id="IPR000086">
    <property type="entry name" value="NUDIX_hydrolase_dom"/>
</dbReference>
<evidence type="ECO:0000256" key="3">
    <source>
        <dbReference type="ARBA" id="ARBA00005582"/>
    </source>
</evidence>
<comment type="similarity">
    <text evidence="3 8">Belongs to the Nudix hydrolase family.</text>
</comment>
<accession>A0A8C5QBG2</accession>
<evidence type="ECO:0000259" key="9">
    <source>
        <dbReference type="PROSITE" id="PS51462"/>
    </source>
</evidence>
<evidence type="ECO:0000256" key="8">
    <source>
        <dbReference type="RuleBase" id="RU003476"/>
    </source>
</evidence>
<dbReference type="PANTHER" id="PTHR22769:SF56">
    <property type="entry name" value="8-OXO-DGDP PHOSPHATASE NUDT18"/>
    <property type="match status" value="1"/>
</dbReference>
<dbReference type="PANTHER" id="PTHR22769">
    <property type="entry name" value="MUTT/NUDIX HYDROLASE"/>
    <property type="match status" value="1"/>
</dbReference>
<evidence type="ECO:0000256" key="5">
    <source>
        <dbReference type="ARBA" id="ARBA00022801"/>
    </source>
</evidence>
<dbReference type="GO" id="GO:0044716">
    <property type="term" value="F:8-oxo-GDP phosphatase activity"/>
    <property type="evidence" value="ECO:0007669"/>
    <property type="project" value="TreeGrafter"/>
</dbReference>
<keyword evidence="11" id="KW-1185">Reference proteome</keyword>
<dbReference type="InterPro" id="IPR042970">
    <property type="entry name" value="NUDT18_NUDIX"/>
</dbReference>
<reference evidence="10" key="1">
    <citation type="submission" date="2025-08" db="UniProtKB">
        <authorList>
            <consortium name="Ensembl"/>
        </authorList>
    </citation>
    <scope>IDENTIFICATION</scope>
</reference>
<proteinExistence type="inferred from homology"/>
<reference evidence="10" key="2">
    <citation type="submission" date="2025-09" db="UniProtKB">
        <authorList>
            <consortium name="Ensembl"/>
        </authorList>
    </citation>
    <scope>IDENTIFICATION</scope>
</reference>
<dbReference type="AlphaFoldDB" id="A0A8C5QBG2"/>
<evidence type="ECO:0000256" key="1">
    <source>
        <dbReference type="ARBA" id="ARBA00001936"/>
    </source>
</evidence>